<evidence type="ECO:0000313" key="4">
    <source>
        <dbReference type="WBParaSite" id="HPBE_0000584001-mRNA-1"/>
    </source>
</evidence>
<accession>A0A3P7YMP2</accession>
<dbReference type="OrthoDB" id="10064411at2759"/>
<feature type="domain" description="Oxidoreductase-like" evidence="1">
    <location>
        <begin position="34"/>
        <end position="66"/>
    </location>
</feature>
<dbReference type="WBParaSite" id="HPBE_0000584001-mRNA-1">
    <property type="protein sequence ID" value="HPBE_0000584001-mRNA-1"/>
    <property type="gene ID" value="HPBE_0000584001"/>
</dbReference>
<dbReference type="Pfam" id="PF09791">
    <property type="entry name" value="Oxidored-like"/>
    <property type="match status" value="1"/>
</dbReference>
<accession>A0A183FGN7</accession>
<dbReference type="InterPro" id="IPR019180">
    <property type="entry name" value="Oxidoreductase-like_N"/>
</dbReference>
<dbReference type="Proteomes" id="UP000050761">
    <property type="component" value="Unassembled WGS sequence"/>
</dbReference>
<keyword evidence="3" id="KW-1185">Reference proteome</keyword>
<dbReference type="EMBL" id="UZAH01025551">
    <property type="protein sequence ID" value="VDO66003.1"/>
    <property type="molecule type" value="Genomic_DNA"/>
</dbReference>
<evidence type="ECO:0000313" key="2">
    <source>
        <dbReference type="EMBL" id="VDO66003.1"/>
    </source>
</evidence>
<evidence type="ECO:0000313" key="3">
    <source>
        <dbReference type="Proteomes" id="UP000050761"/>
    </source>
</evidence>
<reference evidence="4" key="2">
    <citation type="submission" date="2019-09" db="UniProtKB">
        <authorList>
            <consortium name="WormBaseParasite"/>
        </authorList>
    </citation>
    <scope>IDENTIFICATION</scope>
</reference>
<gene>
    <name evidence="2" type="ORF">HPBE_LOCUS5841</name>
</gene>
<evidence type="ECO:0000259" key="1">
    <source>
        <dbReference type="Pfam" id="PF09791"/>
    </source>
</evidence>
<organism evidence="3 4">
    <name type="scientific">Heligmosomoides polygyrus</name>
    <name type="common">Parasitic roundworm</name>
    <dbReference type="NCBI Taxonomy" id="6339"/>
    <lineage>
        <taxon>Eukaryota</taxon>
        <taxon>Metazoa</taxon>
        <taxon>Ecdysozoa</taxon>
        <taxon>Nematoda</taxon>
        <taxon>Chromadorea</taxon>
        <taxon>Rhabditida</taxon>
        <taxon>Rhabditina</taxon>
        <taxon>Rhabditomorpha</taxon>
        <taxon>Strongyloidea</taxon>
        <taxon>Heligmosomidae</taxon>
        <taxon>Heligmosomoides</taxon>
    </lineage>
</organism>
<name>A0A183FGN7_HELPZ</name>
<dbReference type="AlphaFoldDB" id="A0A183FGN7"/>
<reference evidence="2 3" key="1">
    <citation type="submission" date="2018-11" db="EMBL/GenBank/DDBJ databases">
        <authorList>
            <consortium name="Pathogen Informatics"/>
        </authorList>
    </citation>
    <scope>NUCLEOTIDE SEQUENCE [LARGE SCALE GENOMIC DNA]</scope>
</reference>
<proteinExistence type="predicted"/>
<protein>
    <submittedName>
        <fullName evidence="4">Oxidoreductase-like domain-containing protein</fullName>
    </submittedName>
</protein>
<sequence>MASEIPALMSNVAVSILHCFAKTYTLLLQTRSGPPVEPMEGSCCGMGCTNCVWLVYANEVIDYYSKFVALSALALVIRETKGEFSSYPTLGCATYFNFACDQDKWPDLV</sequence>